<sequence>MQLLVRDDDCWPMKRESCRLESTAFCSSLVYERDVTALKDKYPTQYKKTKKCHQLIREGQEHKRHSYQQHV</sequence>
<evidence type="ECO:0000313" key="1">
    <source>
        <dbReference type="EMBL" id="TQD85398.1"/>
    </source>
</evidence>
<comment type="caution">
    <text evidence="1">The sequence shown here is derived from an EMBL/GenBank/DDBJ whole genome shotgun (WGS) entry which is preliminary data.</text>
</comment>
<name>A0A540LFZ6_MALBA</name>
<reference evidence="1 2" key="1">
    <citation type="journal article" date="2019" name="G3 (Bethesda)">
        <title>Sequencing of a Wild Apple (Malus baccata) Genome Unravels the Differences Between Cultivated and Wild Apple Species Regarding Disease Resistance and Cold Tolerance.</title>
        <authorList>
            <person name="Chen X."/>
        </authorList>
    </citation>
    <scope>NUCLEOTIDE SEQUENCE [LARGE SCALE GENOMIC DNA]</scope>
    <source>
        <strain evidence="2">cv. Shandingzi</strain>
        <tissue evidence="1">Leaves</tissue>
    </source>
</reference>
<keyword evidence="2" id="KW-1185">Reference proteome</keyword>
<evidence type="ECO:0000313" key="2">
    <source>
        <dbReference type="Proteomes" id="UP000315295"/>
    </source>
</evidence>
<protein>
    <submittedName>
        <fullName evidence="1">Uncharacterized protein</fullName>
    </submittedName>
</protein>
<dbReference type="EMBL" id="VIEB01000598">
    <property type="protein sequence ID" value="TQD85398.1"/>
    <property type="molecule type" value="Genomic_DNA"/>
</dbReference>
<accession>A0A540LFZ6</accession>
<dbReference type="Proteomes" id="UP000315295">
    <property type="component" value="Unassembled WGS sequence"/>
</dbReference>
<dbReference type="AlphaFoldDB" id="A0A540LFZ6"/>
<gene>
    <name evidence="1" type="ORF">C1H46_029028</name>
</gene>
<organism evidence="1 2">
    <name type="scientific">Malus baccata</name>
    <name type="common">Siberian crab apple</name>
    <name type="synonym">Pyrus baccata</name>
    <dbReference type="NCBI Taxonomy" id="106549"/>
    <lineage>
        <taxon>Eukaryota</taxon>
        <taxon>Viridiplantae</taxon>
        <taxon>Streptophyta</taxon>
        <taxon>Embryophyta</taxon>
        <taxon>Tracheophyta</taxon>
        <taxon>Spermatophyta</taxon>
        <taxon>Magnoliopsida</taxon>
        <taxon>eudicotyledons</taxon>
        <taxon>Gunneridae</taxon>
        <taxon>Pentapetalae</taxon>
        <taxon>rosids</taxon>
        <taxon>fabids</taxon>
        <taxon>Rosales</taxon>
        <taxon>Rosaceae</taxon>
        <taxon>Amygdaloideae</taxon>
        <taxon>Maleae</taxon>
        <taxon>Malus</taxon>
    </lineage>
</organism>
<proteinExistence type="predicted"/>